<dbReference type="PANTHER" id="PTHR39323">
    <property type="entry name" value="BLR1149 PROTEIN"/>
    <property type="match status" value="1"/>
</dbReference>
<protein>
    <submittedName>
        <fullName evidence="2">Ligase-associated DNA damage response endonuclease PdeM</fullName>
        <ecNumber evidence="2">3.1.-.-</ecNumber>
    </submittedName>
</protein>
<organism evidence="2 3">
    <name type="scientific">Profundicola chukchiensis</name>
    <dbReference type="NCBI Taxonomy" id="2961959"/>
    <lineage>
        <taxon>Bacteria</taxon>
        <taxon>Pseudomonadati</taxon>
        <taxon>Bacteroidota</taxon>
        <taxon>Flavobacteriia</taxon>
        <taxon>Flavobacteriales</taxon>
        <taxon>Weeksellaceae</taxon>
        <taxon>Profundicola</taxon>
    </lineage>
</organism>
<evidence type="ECO:0000313" key="3">
    <source>
        <dbReference type="Proteomes" id="UP001152599"/>
    </source>
</evidence>
<keyword evidence="2" id="KW-0255">Endonuclease</keyword>
<dbReference type="GO" id="GO:0016874">
    <property type="term" value="F:ligase activity"/>
    <property type="evidence" value="ECO:0007669"/>
    <property type="project" value="UniProtKB-KW"/>
</dbReference>
<dbReference type="EMBL" id="JANCMU010000002">
    <property type="protein sequence ID" value="MDG4945933.1"/>
    <property type="molecule type" value="Genomic_DNA"/>
</dbReference>
<dbReference type="EC" id="3.1.-.-" evidence="2"/>
<dbReference type="SUPFAM" id="SSF56300">
    <property type="entry name" value="Metallo-dependent phosphatases"/>
    <property type="match status" value="1"/>
</dbReference>
<name>A0A9X4MXI5_9FLAO</name>
<proteinExistence type="predicted"/>
<dbReference type="Gene3D" id="3.60.21.10">
    <property type="match status" value="1"/>
</dbReference>
<dbReference type="Proteomes" id="UP001152599">
    <property type="component" value="Unassembled WGS sequence"/>
</dbReference>
<dbReference type="InterPro" id="IPR026336">
    <property type="entry name" value="PdeM-like"/>
</dbReference>
<feature type="domain" description="Calcineurin-like phosphoesterase" evidence="1">
    <location>
        <begin position="26"/>
        <end position="118"/>
    </location>
</feature>
<gene>
    <name evidence="2" type="primary">pdeM</name>
    <name evidence="2" type="ORF">NMK71_05870</name>
</gene>
<dbReference type="GO" id="GO:0004519">
    <property type="term" value="F:endonuclease activity"/>
    <property type="evidence" value="ECO:0007669"/>
    <property type="project" value="UniProtKB-KW"/>
</dbReference>
<keyword evidence="2" id="KW-0436">Ligase</keyword>
<dbReference type="GO" id="GO:0016787">
    <property type="term" value="F:hydrolase activity"/>
    <property type="evidence" value="ECO:0007669"/>
    <property type="project" value="UniProtKB-KW"/>
</dbReference>
<accession>A0A9X4MXI5</accession>
<dbReference type="InterPro" id="IPR029052">
    <property type="entry name" value="Metallo-depent_PP-like"/>
</dbReference>
<keyword evidence="2" id="KW-0540">Nuclease</keyword>
<evidence type="ECO:0000313" key="2">
    <source>
        <dbReference type="EMBL" id="MDG4945933.1"/>
    </source>
</evidence>
<evidence type="ECO:0000259" key="1">
    <source>
        <dbReference type="Pfam" id="PF00149"/>
    </source>
</evidence>
<dbReference type="RefSeq" id="WP_304420460.1">
    <property type="nucleotide sequence ID" value="NZ_JANCMU010000002.1"/>
</dbReference>
<dbReference type="PIRSF" id="PIRSF000887">
    <property type="entry name" value="Pesterase_MJ0037"/>
    <property type="match status" value="1"/>
</dbReference>
<dbReference type="InterPro" id="IPR004843">
    <property type="entry name" value="Calcineurin-like_PHP"/>
</dbReference>
<sequence>MEIQFSGEKFILDAGKALFHVDSKSLIISDVHLGKSTHFRKNGIAIPSNIAESDLSRLADLIKKYVPNQVIIAGDFFHASANSEIEIFKTWKANYLDLKFILVKGNHDRLKASVYEELGIELIHENLDFENFIITHHPQEKPDKPSICGHIHPGVNLKLIARQKIRLASFLLQKNQIILPAFSEFTGLDTSLQSTGRNFVIADNSILEI</sequence>
<dbReference type="NCBIfam" id="TIGR04123">
    <property type="entry name" value="P_estr_lig_assc"/>
    <property type="match status" value="1"/>
</dbReference>
<dbReference type="AlphaFoldDB" id="A0A9X4MXI5"/>
<dbReference type="InterPro" id="IPR024173">
    <property type="entry name" value="Pesterase_MJ0037-like"/>
</dbReference>
<dbReference type="PANTHER" id="PTHR39323:SF1">
    <property type="entry name" value="BLR1149 PROTEIN"/>
    <property type="match status" value="1"/>
</dbReference>
<keyword evidence="3" id="KW-1185">Reference proteome</keyword>
<dbReference type="Pfam" id="PF00149">
    <property type="entry name" value="Metallophos"/>
    <property type="match status" value="1"/>
</dbReference>
<reference evidence="2" key="1">
    <citation type="submission" date="2022-07" db="EMBL/GenBank/DDBJ databases">
        <title>Description and genome-wide analysis of Profundicola chukchiensis gen. nov., sp. nov., marine bacteria isolated from bottom sediments of the Chukchi Sea.</title>
        <authorList>
            <person name="Romanenko L."/>
            <person name="Otstavnykh N."/>
            <person name="Kurilenko V."/>
            <person name="Eremeev V."/>
            <person name="Velansky P."/>
            <person name="Mikhailov V."/>
            <person name="Isaeva M."/>
        </authorList>
    </citation>
    <scope>NUCLEOTIDE SEQUENCE</scope>
    <source>
        <strain evidence="2">KMM 9713</strain>
    </source>
</reference>
<keyword evidence="2" id="KW-0378">Hydrolase</keyword>
<comment type="caution">
    <text evidence="2">The sequence shown here is derived from an EMBL/GenBank/DDBJ whole genome shotgun (WGS) entry which is preliminary data.</text>
</comment>